<dbReference type="PROSITE" id="PS00028">
    <property type="entry name" value="ZINC_FINGER_C2H2_1"/>
    <property type="match status" value="1"/>
</dbReference>
<dbReference type="AlphaFoldDB" id="A0A2B4S1S3"/>
<feature type="domain" description="C2H2-type" evidence="1">
    <location>
        <begin position="45"/>
        <end position="66"/>
    </location>
</feature>
<dbReference type="InterPro" id="IPR013087">
    <property type="entry name" value="Znf_C2H2_type"/>
</dbReference>
<dbReference type="Proteomes" id="UP000225706">
    <property type="component" value="Unassembled WGS sequence"/>
</dbReference>
<evidence type="ECO:0000259" key="1">
    <source>
        <dbReference type="PROSITE" id="PS00028"/>
    </source>
</evidence>
<reference evidence="3" key="1">
    <citation type="journal article" date="2017" name="bioRxiv">
        <title>Comparative analysis of the genomes of Stylophora pistillata and Acropora digitifera provides evidence for extensive differences between species of corals.</title>
        <authorList>
            <person name="Voolstra C.R."/>
            <person name="Li Y."/>
            <person name="Liew Y.J."/>
            <person name="Baumgarten S."/>
            <person name="Zoccola D."/>
            <person name="Flot J.-F."/>
            <person name="Tambutte S."/>
            <person name="Allemand D."/>
            <person name="Aranda M."/>
        </authorList>
    </citation>
    <scope>NUCLEOTIDE SEQUENCE [LARGE SCALE GENOMIC DNA]</scope>
</reference>
<keyword evidence="3" id="KW-1185">Reference proteome</keyword>
<accession>A0A2B4S1S3</accession>
<proteinExistence type="predicted"/>
<dbReference type="OrthoDB" id="5990150at2759"/>
<name>A0A2B4S1S3_STYPI</name>
<evidence type="ECO:0000313" key="3">
    <source>
        <dbReference type="Proteomes" id="UP000225706"/>
    </source>
</evidence>
<protein>
    <recommendedName>
        <fullName evidence="1">C2H2-type domain-containing protein</fullName>
    </recommendedName>
</protein>
<organism evidence="2 3">
    <name type="scientific">Stylophora pistillata</name>
    <name type="common">Smooth cauliflower coral</name>
    <dbReference type="NCBI Taxonomy" id="50429"/>
    <lineage>
        <taxon>Eukaryota</taxon>
        <taxon>Metazoa</taxon>
        <taxon>Cnidaria</taxon>
        <taxon>Anthozoa</taxon>
        <taxon>Hexacorallia</taxon>
        <taxon>Scleractinia</taxon>
        <taxon>Astrocoeniina</taxon>
        <taxon>Pocilloporidae</taxon>
        <taxon>Stylophora</taxon>
    </lineage>
</organism>
<evidence type="ECO:0000313" key="2">
    <source>
        <dbReference type="EMBL" id="PFX22999.1"/>
    </source>
</evidence>
<dbReference type="EMBL" id="LSMT01000222">
    <property type="protein sequence ID" value="PFX22999.1"/>
    <property type="molecule type" value="Genomic_DNA"/>
</dbReference>
<sequence length="459" mass="52868">MASGIEDVIFEEDFDAIMAVLEEDENLEEQFLEAVQEVQRQDVACSICQKVCKSKRGLSRHTTIKHKDNNQDPEQDVQEEESRQRIAFTSDVLNDLVNNVKTTISKRKVFTKAMRDEISSFQFNICEGSKEFEEIRTIFDGFTKNGNADKFYSKYYATISLHATKYFPSLSSNSATLLSTKLADRLLAYCKESLSPVNDNEVEKALKEKEIAGLQYLGGYVLQNLHNKHRASKNWKSTESQQATSLLNACKEESKTITESQKLISSLSRGGLWNPTKKAQKIFLRAEHHFRNNCKTDQRSINIEAVIEKCCKDTDVVAFFNEITVYKVKQRRSIKETTATNDPEGNISNKTQVSIKHLEEGMRRLHNSIAQSITIISKTLDCAHYTQQLWRIFSQLPILRHETFTASKYSQDSGIITKESLKRVTKWETKYFTHEKSYYHVPQSSMEFENANRRDQPRD</sequence>
<comment type="caution">
    <text evidence="2">The sequence shown here is derived from an EMBL/GenBank/DDBJ whole genome shotgun (WGS) entry which is preliminary data.</text>
</comment>
<gene>
    <name evidence="2" type="ORF">AWC38_SpisGene12476</name>
</gene>